<dbReference type="Proteomes" id="UP000031532">
    <property type="component" value="Unassembled WGS sequence"/>
</dbReference>
<comment type="catalytic activity">
    <reaction evidence="8">
        <text>L-seryl-[protein] + ATP = O-phospho-L-seryl-[protein] + ADP + H(+)</text>
        <dbReference type="Rhea" id="RHEA:17989"/>
        <dbReference type="Rhea" id="RHEA-COMP:9863"/>
        <dbReference type="Rhea" id="RHEA-COMP:11604"/>
        <dbReference type="ChEBI" id="CHEBI:15378"/>
        <dbReference type="ChEBI" id="CHEBI:29999"/>
        <dbReference type="ChEBI" id="CHEBI:30616"/>
        <dbReference type="ChEBI" id="CHEBI:83421"/>
        <dbReference type="ChEBI" id="CHEBI:456216"/>
        <dbReference type="EC" id="2.7.11.1"/>
    </reaction>
</comment>
<dbReference type="EMBL" id="JTJC03000006">
    <property type="protein sequence ID" value="NHC37126.1"/>
    <property type="molecule type" value="Genomic_DNA"/>
</dbReference>
<feature type="region of interest" description="Disordered" evidence="10">
    <location>
        <begin position="573"/>
        <end position="595"/>
    </location>
</feature>
<dbReference type="PROSITE" id="PS50011">
    <property type="entry name" value="PROTEIN_KINASE_DOM"/>
    <property type="match status" value="1"/>
</dbReference>
<reference evidence="12 13" key="1">
    <citation type="journal article" date="2015" name="Genome Announc.">
        <title>Draft Genome Sequence of the Terrestrial Cyanobacterium Scytonema millei VB511283, Isolated from Eastern India.</title>
        <authorList>
            <person name="Sen D."/>
            <person name="Chandrababunaidu M.M."/>
            <person name="Singh D."/>
            <person name="Sanghi N."/>
            <person name="Ghorai A."/>
            <person name="Mishra G.P."/>
            <person name="Madduluri M."/>
            <person name="Adhikary S.P."/>
            <person name="Tripathy S."/>
        </authorList>
    </citation>
    <scope>NUCLEOTIDE SEQUENCE [LARGE SCALE GENOMIC DNA]</scope>
    <source>
        <strain evidence="12 13">VB511283</strain>
    </source>
</reference>
<accession>A0A9X5I6H8</accession>
<keyword evidence="13" id="KW-1185">Reference proteome</keyword>
<sequence length="689" mass="75672">MLGQLLDGRYRVLKVLGAGGFSQTYIAEDTRRPGNPCCVVKHLKPANSNTNFLVAARRLFDKEAKILEKLGIHDQIPRLLAYFEQDEEFYLVQELIEGHLLSAELFGGRRWQEDRTIHMLLDVLGILNFVHQQGAIHRDVKPNNIIRRQQDNKLVLVDFGIVKEINVQLLTAQSQVSASIAVGTVGYMPPEQARGRPQFNSDIYALGVIAIQALTGLTTQDLRENFQGEIDWQGQAQVSDRLAAIINKMVRYDFRERYQSAAEVIETLRSPSSINAGYATTELDQRPKYSQTQQASQYAVLPATAPSSQFSAPSIPQTPVNFTQPATNQNITTNPPSTQPSKRSGGLAKFAAKLKSPLGMTMGAAAVVSVAAAFGLVVMNKESIKSGLAQVEVFKKAKQYEECIKHGATINIPSSNTIEDKQAQTNLTKSVNECRIAQAKALAEEFKIAEALAIVSTVPAEQPLFEEAQLLTSQWSKRIFQEAKDAYERDGDFEKAVLLTRAIPAKSSIFKDVRQTVATWERESKTNQDYLKLAEQALSQSRWQDAVNTAKKIPSSTLFWNTKRNEIVEQANSRLAQKPNPTSPSPAAAKPAQVLPQQPQPVIKAVNPPIQQKIPVSSKAAKSTPEASVPELKQTSTFVEPPASDPCPNGDPAFGCVDDNNSATEEAPNSAIEQEPNGNSTSEDNSPGW</sequence>
<feature type="binding site" evidence="9">
    <location>
        <position position="41"/>
    </location>
    <ligand>
        <name>ATP</name>
        <dbReference type="ChEBI" id="CHEBI:30616"/>
    </ligand>
</feature>
<dbReference type="Pfam" id="PF00069">
    <property type="entry name" value="Pkinase"/>
    <property type="match status" value="1"/>
</dbReference>
<feature type="domain" description="Protein kinase" evidence="11">
    <location>
        <begin position="10"/>
        <end position="269"/>
    </location>
</feature>
<evidence type="ECO:0000256" key="3">
    <source>
        <dbReference type="ARBA" id="ARBA00022679"/>
    </source>
</evidence>
<feature type="region of interest" description="Disordered" evidence="10">
    <location>
        <begin position="614"/>
        <end position="689"/>
    </location>
</feature>
<dbReference type="CDD" id="cd14014">
    <property type="entry name" value="STKc_PknB_like"/>
    <property type="match status" value="1"/>
</dbReference>
<proteinExistence type="predicted"/>
<keyword evidence="2" id="KW-0723">Serine/threonine-protein kinase</keyword>
<feature type="compositionally biased region" description="Low complexity" evidence="10">
    <location>
        <begin position="585"/>
        <end position="595"/>
    </location>
</feature>
<comment type="catalytic activity">
    <reaction evidence="7">
        <text>L-threonyl-[protein] + ATP = O-phospho-L-threonyl-[protein] + ADP + H(+)</text>
        <dbReference type="Rhea" id="RHEA:46608"/>
        <dbReference type="Rhea" id="RHEA-COMP:11060"/>
        <dbReference type="Rhea" id="RHEA-COMP:11605"/>
        <dbReference type="ChEBI" id="CHEBI:15378"/>
        <dbReference type="ChEBI" id="CHEBI:30013"/>
        <dbReference type="ChEBI" id="CHEBI:30616"/>
        <dbReference type="ChEBI" id="CHEBI:61977"/>
        <dbReference type="ChEBI" id="CHEBI:456216"/>
        <dbReference type="EC" id="2.7.11.1"/>
    </reaction>
</comment>
<dbReference type="InterPro" id="IPR017441">
    <property type="entry name" value="Protein_kinase_ATP_BS"/>
</dbReference>
<dbReference type="SMART" id="SM00220">
    <property type="entry name" value="S_TKc"/>
    <property type="match status" value="1"/>
</dbReference>
<evidence type="ECO:0000256" key="1">
    <source>
        <dbReference type="ARBA" id="ARBA00012513"/>
    </source>
</evidence>
<evidence type="ECO:0000259" key="11">
    <source>
        <dbReference type="PROSITE" id="PS50011"/>
    </source>
</evidence>
<dbReference type="Gene3D" id="3.30.200.20">
    <property type="entry name" value="Phosphorylase Kinase, domain 1"/>
    <property type="match status" value="1"/>
</dbReference>
<evidence type="ECO:0000256" key="7">
    <source>
        <dbReference type="ARBA" id="ARBA00047899"/>
    </source>
</evidence>
<dbReference type="OrthoDB" id="468998at2"/>
<comment type="caution">
    <text evidence="12">The sequence shown here is derived from an EMBL/GenBank/DDBJ whole genome shotgun (WGS) entry which is preliminary data.</text>
</comment>
<feature type="region of interest" description="Disordered" evidence="10">
    <location>
        <begin position="309"/>
        <end position="345"/>
    </location>
</feature>
<dbReference type="GO" id="GO:0004674">
    <property type="term" value="F:protein serine/threonine kinase activity"/>
    <property type="evidence" value="ECO:0007669"/>
    <property type="project" value="UniProtKB-KW"/>
</dbReference>
<evidence type="ECO:0000313" key="12">
    <source>
        <dbReference type="EMBL" id="NHC37126.1"/>
    </source>
</evidence>
<evidence type="ECO:0000256" key="2">
    <source>
        <dbReference type="ARBA" id="ARBA00022527"/>
    </source>
</evidence>
<keyword evidence="4 9" id="KW-0547">Nucleotide-binding</keyword>
<dbReference type="SUPFAM" id="SSF56112">
    <property type="entry name" value="Protein kinase-like (PK-like)"/>
    <property type="match status" value="1"/>
</dbReference>
<feature type="compositionally biased region" description="Polar residues" evidence="10">
    <location>
        <begin position="309"/>
        <end position="342"/>
    </location>
</feature>
<dbReference type="PROSITE" id="PS00107">
    <property type="entry name" value="PROTEIN_KINASE_ATP"/>
    <property type="match status" value="1"/>
</dbReference>
<evidence type="ECO:0000256" key="10">
    <source>
        <dbReference type="SAM" id="MobiDB-lite"/>
    </source>
</evidence>
<protein>
    <recommendedName>
        <fullName evidence="1">non-specific serine/threonine protein kinase</fullName>
        <ecNumber evidence="1">2.7.11.1</ecNumber>
    </recommendedName>
</protein>
<gene>
    <name evidence="12" type="ORF">QH73_0021225</name>
</gene>
<dbReference type="InterPro" id="IPR000719">
    <property type="entry name" value="Prot_kinase_dom"/>
</dbReference>
<evidence type="ECO:0000256" key="8">
    <source>
        <dbReference type="ARBA" id="ARBA00048679"/>
    </source>
</evidence>
<evidence type="ECO:0000256" key="6">
    <source>
        <dbReference type="ARBA" id="ARBA00022840"/>
    </source>
</evidence>
<evidence type="ECO:0000256" key="9">
    <source>
        <dbReference type="PROSITE-ProRule" id="PRU10141"/>
    </source>
</evidence>
<evidence type="ECO:0000256" key="4">
    <source>
        <dbReference type="ARBA" id="ARBA00022741"/>
    </source>
</evidence>
<dbReference type="PANTHER" id="PTHR24363">
    <property type="entry name" value="SERINE/THREONINE PROTEIN KINASE"/>
    <property type="match status" value="1"/>
</dbReference>
<dbReference type="Gene3D" id="1.10.510.10">
    <property type="entry name" value="Transferase(Phosphotransferase) domain 1"/>
    <property type="match status" value="1"/>
</dbReference>
<name>A0A9X5I6H8_9CYAN</name>
<dbReference type="GO" id="GO:0005524">
    <property type="term" value="F:ATP binding"/>
    <property type="evidence" value="ECO:0007669"/>
    <property type="project" value="UniProtKB-UniRule"/>
</dbReference>
<keyword evidence="6 9" id="KW-0067">ATP-binding</keyword>
<dbReference type="AlphaFoldDB" id="A0A9X5I6H8"/>
<keyword evidence="3" id="KW-0808">Transferase</keyword>
<evidence type="ECO:0000313" key="13">
    <source>
        <dbReference type="Proteomes" id="UP000031532"/>
    </source>
</evidence>
<dbReference type="PANTHER" id="PTHR24363:SF0">
    <property type="entry name" value="SERINE_THREONINE KINASE LIKE DOMAIN CONTAINING 1"/>
    <property type="match status" value="1"/>
</dbReference>
<evidence type="ECO:0000256" key="5">
    <source>
        <dbReference type="ARBA" id="ARBA00022777"/>
    </source>
</evidence>
<dbReference type="EC" id="2.7.11.1" evidence="1"/>
<dbReference type="RefSeq" id="WP_052289819.1">
    <property type="nucleotide sequence ID" value="NZ_JTJC03000006.1"/>
</dbReference>
<keyword evidence="5 12" id="KW-0418">Kinase</keyword>
<organism evidence="12 13">
    <name type="scientific">Scytonema millei VB511283</name>
    <dbReference type="NCBI Taxonomy" id="1245923"/>
    <lineage>
        <taxon>Bacteria</taxon>
        <taxon>Bacillati</taxon>
        <taxon>Cyanobacteriota</taxon>
        <taxon>Cyanophyceae</taxon>
        <taxon>Nostocales</taxon>
        <taxon>Scytonemataceae</taxon>
        <taxon>Scytonema</taxon>
    </lineage>
</organism>
<dbReference type="InterPro" id="IPR011009">
    <property type="entry name" value="Kinase-like_dom_sf"/>
</dbReference>
<feature type="compositionally biased region" description="Polar residues" evidence="10">
    <location>
        <begin position="676"/>
        <end position="689"/>
    </location>
</feature>